<feature type="region of interest" description="Disordered" evidence="1">
    <location>
        <begin position="46"/>
        <end position="73"/>
    </location>
</feature>
<keyword evidence="2" id="KW-1133">Transmembrane helix</keyword>
<protein>
    <submittedName>
        <fullName evidence="3">Uncharacterized protein</fullName>
    </submittedName>
</protein>
<proteinExistence type="predicted"/>
<feature type="transmembrane region" description="Helical" evidence="2">
    <location>
        <begin position="280"/>
        <end position="297"/>
    </location>
</feature>
<evidence type="ECO:0000313" key="4">
    <source>
        <dbReference type="Proteomes" id="UP000436088"/>
    </source>
</evidence>
<organism evidence="3 4">
    <name type="scientific">Hibiscus syriacus</name>
    <name type="common">Rose of Sharon</name>
    <dbReference type="NCBI Taxonomy" id="106335"/>
    <lineage>
        <taxon>Eukaryota</taxon>
        <taxon>Viridiplantae</taxon>
        <taxon>Streptophyta</taxon>
        <taxon>Embryophyta</taxon>
        <taxon>Tracheophyta</taxon>
        <taxon>Spermatophyta</taxon>
        <taxon>Magnoliopsida</taxon>
        <taxon>eudicotyledons</taxon>
        <taxon>Gunneridae</taxon>
        <taxon>Pentapetalae</taxon>
        <taxon>rosids</taxon>
        <taxon>malvids</taxon>
        <taxon>Malvales</taxon>
        <taxon>Malvaceae</taxon>
        <taxon>Malvoideae</taxon>
        <taxon>Hibiscus</taxon>
    </lineage>
</organism>
<feature type="transmembrane region" description="Helical" evidence="2">
    <location>
        <begin position="303"/>
        <end position="330"/>
    </location>
</feature>
<gene>
    <name evidence="3" type="ORF">F3Y22_tig00110956pilonHSYRG00055</name>
</gene>
<evidence type="ECO:0000313" key="3">
    <source>
        <dbReference type="EMBL" id="KAE8688710.1"/>
    </source>
</evidence>
<feature type="compositionally biased region" description="Polar residues" evidence="1">
    <location>
        <begin position="59"/>
        <end position="69"/>
    </location>
</feature>
<keyword evidence="2" id="KW-0472">Membrane</keyword>
<dbReference type="Proteomes" id="UP000436088">
    <property type="component" value="Unassembled WGS sequence"/>
</dbReference>
<keyword evidence="2" id="KW-0812">Transmembrane</keyword>
<name>A0A6A2ZB53_HIBSY</name>
<dbReference type="PANTHER" id="PTHR35021:SF7">
    <property type="entry name" value="PROTEIN FB17, PUTATIVE-RELATED"/>
    <property type="match status" value="1"/>
</dbReference>
<comment type="caution">
    <text evidence="3">The sequence shown here is derived from an EMBL/GenBank/DDBJ whole genome shotgun (WGS) entry which is preliminary data.</text>
</comment>
<sequence>MKDKWKISIVEELMSRFGGIDKVEYMLDKFPAMDIELNNLKQREEQLQLQQESPGPGSLQASPPSSHCTGTMPEFQYSDVDVDQLIQSLADDNVLSKSDDLDSFDNLLDGDREIVGKYKIPTPLVSTAQNIFNVHIDITRKSKYSVHAVQTIFVLFCAAIKEMSNRSLELVTEEILWKLRDPIMDAKRSEFDRNLRTSKLGNSLSAFRHSVLSQLPRQNQPDGRLNLPRRDCRLLVVTSEPGSFISKLLENVVDETIHNPHGLTRNPHIRVNLLQNLEDIDLVGFHALLGSLLLLSPPSLGSFFSALSFFSAGFFSAGFFSAFGSIGNLISEN</sequence>
<accession>A0A6A2ZB53</accession>
<keyword evidence="4" id="KW-1185">Reference proteome</keyword>
<evidence type="ECO:0000256" key="1">
    <source>
        <dbReference type="SAM" id="MobiDB-lite"/>
    </source>
</evidence>
<dbReference type="EMBL" id="VEPZ02001181">
    <property type="protein sequence ID" value="KAE8688710.1"/>
    <property type="molecule type" value="Genomic_DNA"/>
</dbReference>
<reference evidence="3" key="1">
    <citation type="submission" date="2019-09" db="EMBL/GenBank/DDBJ databases">
        <title>Draft genome information of white flower Hibiscus syriacus.</title>
        <authorList>
            <person name="Kim Y.-M."/>
        </authorList>
    </citation>
    <scope>NUCLEOTIDE SEQUENCE [LARGE SCALE GENOMIC DNA]</scope>
    <source>
        <strain evidence="3">YM2019G1</strain>
    </source>
</reference>
<dbReference type="AlphaFoldDB" id="A0A6A2ZB53"/>
<dbReference type="PANTHER" id="PTHR35021">
    <property type="match status" value="1"/>
</dbReference>
<evidence type="ECO:0000256" key="2">
    <source>
        <dbReference type="SAM" id="Phobius"/>
    </source>
</evidence>